<dbReference type="EMBL" id="BAABBO010000001">
    <property type="protein sequence ID" value="GAA3951267.1"/>
    <property type="molecule type" value="Genomic_DNA"/>
</dbReference>
<dbReference type="InterPro" id="IPR028923">
    <property type="entry name" value="SAICAR_synt/ADE2_N"/>
</dbReference>
<comment type="catalytic activity">
    <reaction evidence="7 8">
        <text>5-amino-1-(5-phospho-D-ribosyl)imidazole-4-carboxylate + L-aspartate + ATP = (2S)-2-[5-amino-1-(5-phospho-beta-D-ribosyl)imidazole-4-carboxamido]succinate + ADP + phosphate + 2 H(+)</text>
        <dbReference type="Rhea" id="RHEA:22628"/>
        <dbReference type="ChEBI" id="CHEBI:15378"/>
        <dbReference type="ChEBI" id="CHEBI:29991"/>
        <dbReference type="ChEBI" id="CHEBI:30616"/>
        <dbReference type="ChEBI" id="CHEBI:43474"/>
        <dbReference type="ChEBI" id="CHEBI:58443"/>
        <dbReference type="ChEBI" id="CHEBI:77657"/>
        <dbReference type="ChEBI" id="CHEBI:456216"/>
        <dbReference type="EC" id="6.3.2.6"/>
    </reaction>
</comment>
<evidence type="ECO:0000256" key="1">
    <source>
        <dbReference type="ARBA" id="ARBA00004672"/>
    </source>
</evidence>
<dbReference type="InterPro" id="IPR001636">
    <property type="entry name" value="SAICAR_synth"/>
</dbReference>
<evidence type="ECO:0000313" key="10">
    <source>
        <dbReference type="EMBL" id="GAA3951267.1"/>
    </source>
</evidence>
<dbReference type="Gene3D" id="3.30.470.20">
    <property type="entry name" value="ATP-grasp fold, B domain"/>
    <property type="match status" value="1"/>
</dbReference>
<keyword evidence="6 8" id="KW-0067">ATP-binding</keyword>
<dbReference type="InterPro" id="IPR050089">
    <property type="entry name" value="SAICAR_synthetase"/>
</dbReference>
<keyword evidence="4 8" id="KW-0547">Nucleotide-binding</keyword>
<dbReference type="Pfam" id="PF01259">
    <property type="entry name" value="SAICAR_synt"/>
    <property type="match status" value="1"/>
</dbReference>
<evidence type="ECO:0000256" key="4">
    <source>
        <dbReference type="ARBA" id="ARBA00022741"/>
    </source>
</evidence>
<keyword evidence="3 8" id="KW-0436">Ligase</keyword>
<evidence type="ECO:0000256" key="2">
    <source>
        <dbReference type="ARBA" id="ARBA00010190"/>
    </source>
</evidence>
<sequence length="246" mass="27356">MALNKTEKLYSGKAKDIYATEDADLVIMHFRDDTSAFDGIRKEQLAEKGVINNSINAFVMTYLADKGIPVHFQKKLSDTDSLVRRLTMIPVESVVRNFAAGSLVKRLGLTEGLPLKPSTYELFVKNDELHDPMVNDSLVVTLNMASQAQLDEMKRLSLEVNSHLVELFAKASMTLVDFKLEFGVAGDGTLCLGDEFSPDGCRIWDSATGEKMDKDRFRQNLGQVVDYYKEVAGRLGVDLNQGPNPD</sequence>
<evidence type="ECO:0000256" key="8">
    <source>
        <dbReference type="HAMAP-Rule" id="MF_00137"/>
    </source>
</evidence>
<comment type="caution">
    <text evidence="10">The sequence shown here is derived from an EMBL/GenBank/DDBJ whole genome shotgun (WGS) entry which is preliminary data.</text>
</comment>
<reference evidence="11" key="1">
    <citation type="journal article" date="2019" name="Int. J. Syst. Evol. Microbiol.">
        <title>The Global Catalogue of Microorganisms (GCM) 10K type strain sequencing project: providing services to taxonomists for standard genome sequencing and annotation.</title>
        <authorList>
            <consortium name="The Broad Institute Genomics Platform"/>
            <consortium name="The Broad Institute Genome Sequencing Center for Infectious Disease"/>
            <person name="Wu L."/>
            <person name="Ma J."/>
        </authorList>
    </citation>
    <scope>NUCLEOTIDE SEQUENCE [LARGE SCALE GENOMIC DNA]</scope>
    <source>
        <strain evidence="11">JCM 17555</strain>
    </source>
</reference>
<dbReference type="HAMAP" id="MF_00137">
    <property type="entry name" value="SAICAR_synth"/>
    <property type="match status" value="1"/>
</dbReference>
<keyword evidence="5 8" id="KW-0658">Purine biosynthesis</keyword>
<accession>A0ABP7NP57</accession>
<dbReference type="SUPFAM" id="SSF56104">
    <property type="entry name" value="SAICAR synthase-like"/>
    <property type="match status" value="1"/>
</dbReference>
<keyword evidence="11" id="KW-1185">Reference proteome</keyword>
<dbReference type="NCBIfam" id="TIGR00081">
    <property type="entry name" value="purC"/>
    <property type="match status" value="1"/>
</dbReference>
<dbReference type="InterPro" id="IPR018236">
    <property type="entry name" value="SAICAR_synthetase_CS"/>
</dbReference>
<dbReference type="EC" id="6.3.2.6" evidence="8"/>
<dbReference type="Proteomes" id="UP001501337">
    <property type="component" value="Unassembled WGS sequence"/>
</dbReference>
<dbReference type="PANTHER" id="PTHR43599">
    <property type="entry name" value="MULTIFUNCTIONAL PROTEIN ADE2"/>
    <property type="match status" value="1"/>
</dbReference>
<evidence type="ECO:0000313" key="11">
    <source>
        <dbReference type="Proteomes" id="UP001501337"/>
    </source>
</evidence>
<comment type="similarity">
    <text evidence="2 8">Belongs to the SAICAR synthetase family.</text>
</comment>
<dbReference type="InterPro" id="IPR033934">
    <property type="entry name" value="SAICAR_synt_PurC"/>
</dbReference>
<proteinExistence type="inferred from homology"/>
<evidence type="ECO:0000256" key="3">
    <source>
        <dbReference type="ARBA" id="ARBA00022598"/>
    </source>
</evidence>
<protein>
    <recommendedName>
        <fullName evidence="8">Phosphoribosylaminoimidazole-succinocarboxamide synthase</fullName>
        <ecNumber evidence="8">6.3.2.6</ecNumber>
    </recommendedName>
    <alternativeName>
        <fullName evidence="8">SAICAR synthetase</fullName>
    </alternativeName>
</protein>
<dbReference type="CDD" id="cd01415">
    <property type="entry name" value="SAICAR_synt_PurC"/>
    <property type="match status" value="1"/>
</dbReference>
<dbReference type="PANTHER" id="PTHR43599:SF3">
    <property type="entry name" value="SI:DKEY-6E2.2"/>
    <property type="match status" value="1"/>
</dbReference>
<dbReference type="PROSITE" id="PS01058">
    <property type="entry name" value="SAICAR_SYNTHETASE_2"/>
    <property type="match status" value="1"/>
</dbReference>
<name>A0ABP7NP57_9GAMM</name>
<evidence type="ECO:0000256" key="5">
    <source>
        <dbReference type="ARBA" id="ARBA00022755"/>
    </source>
</evidence>
<organism evidence="10 11">
    <name type="scientific">Allohahella marinimesophila</name>
    <dbReference type="NCBI Taxonomy" id="1054972"/>
    <lineage>
        <taxon>Bacteria</taxon>
        <taxon>Pseudomonadati</taxon>
        <taxon>Pseudomonadota</taxon>
        <taxon>Gammaproteobacteria</taxon>
        <taxon>Oceanospirillales</taxon>
        <taxon>Hahellaceae</taxon>
        <taxon>Allohahella</taxon>
    </lineage>
</organism>
<evidence type="ECO:0000259" key="9">
    <source>
        <dbReference type="Pfam" id="PF01259"/>
    </source>
</evidence>
<feature type="domain" description="SAICAR synthetase/ADE2 N-terminal" evidence="9">
    <location>
        <begin position="8"/>
        <end position="234"/>
    </location>
</feature>
<dbReference type="PROSITE" id="PS01057">
    <property type="entry name" value="SAICAR_SYNTHETASE_1"/>
    <property type="match status" value="1"/>
</dbReference>
<gene>
    <name evidence="8" type="primary">purC</name>
    <name evidence="10" type="ORF">GCM10022278_08040</name>
</gene>
<evidence type="ECO:0000256" key="7">
    <source>
        <dbReference type="ARBA" id="ARBA00048475"/>
    </source>
</evidence>
<comment type="pathway">
    <text evidence="1 8">Purine metabolism; IMP biosynthesis via de novo pathway; 5-amino-1-(5-phospho-D-ribosyl)imidazole-4-carboxamide from 5-amino-1-(5-phospho-D-ribosyl)imidazole-4-carboxylate: step 1/2.</text>
</comment>
<dbReference type="Gene3D" id="3.30.200.20">
    <property type="entry name" value="Phosphorylase Kinase, domain 1"/>
    <property type="match status" value="1"/>
</dbReference>
<evidence type="ECO:0000256" key="6">
    <source>
        <dbReference type="ARBA" id="ARBA00022840"/>
    </source>
</evidence>